<proteinExistence type="predicted"/>
<protein>
    <submittedName>
        <fullName evidence="3">Conjugative transfer protein TraI</fullName>
    </submittedName>
</protein>
<dbReference type="Pfam" id="PF07514">
    <property type="entry name" value="TraI_2"/>
    <property type="match status" value="1"/>
</dbReference>
<accession>A0A089G177</accession>
<dbReference type="NCBIfam" id="NF041494">
    <property type="entry name" value="MobH"/>
    <property type="match status" value="1"/>
</dbReference>
<feature type="domain" description="HD/PDEase" evidence="2">
    <location>
        <begin position="91"/>
        <end position="259"/>
    </location>
</feature>
<dbReference type="CDD" id="cd00077">
    <property type="entry name" value="HDc"/>
    <property type="match status" value="1"/>
</dbReference>
<feature type="region of interest" description="Disordered" evidence="1">
    <location>
        <begin position="589"/>
        <end position="639"/>
    </location>
</feature>
<dbReference type="SUPFAM" id="SSF109604">
    <property type="entry name" value="HD-domain/PDEase-like"/>
    <property type="match status" value="1"/>
</dbReference>
<dbReference type="AlphaFoldDB" id="A0A089G177"/>
<evidence type="ECO:0000256" key="1">
    <source>
        <dbReference type="SAM" id="MobiDB-lite"/>
    </source>
</evidence>
<feature type="compositionally biased region" description="Polar residues" evidence="1">
    <location>
        <begin position="401"/>
        <end position="413"/>
    </location>
</feature>
<dbReference type="EMBL" id="KM213605">
    <property type="protein sequence ID" value="AIP92402.1"/>
    <property type="molecule type" value="Genomic_DNA"/>
</dbReference>
<evidence type="ECO:0000313" key="3">
    <source>
        <dbReference type="EMBL" id="AIP92402.1"/>
    </source>
</evidence>
<feature type="region of interest" description="Disordered" evidence="1">
    <location>
        <begin position="399"/>
        <end position="478"/>
    </location>
</feature>
<evidence type="ECO:0000259" key="2">
    <source>
        <dbReference type="SMART" id="SM00471"/>
    </source>
</evidence>
<dbReference type="InterPro" id="IPR011119">
    <property type="entry name" value="Unchr_helicase_relaxase_TraI"/>
</dbReference>
<gene>
    <name evidence="3" type="ORF">ICEVflInd1_044</name>
</gene>
<dbReference type="InterPro" id="IPR003607">
    <property type="entry name" value="HD/PDEase_dom"/>
</dbReference>
<reference evidence="3" key="1">
    <citation type="submission" date="2014-07" db="EMBL/GenBank/DDBJ databases">
        <title>Transfer Activation of Mobile Antibiotic Resistance Encoding Elements: Unraveling the SetCD Regulon.</title>
        <authorList>
            <person name="Poulin-Laprade D."/>
            <person name="Matteau D."/>
            <person name="Jacques P.-E."/>
            <person name="Rodrigue S."/>
            <person name="Burrus V."/>
        </authorList>
    </citation>
    <scope>NUCLEOTIDE SEQUENCE</scope>
    <source>
        <strain evidence="3">H08942</strain>
    </source>
</reference>
<organism evidence="3">
    <name type="scientific">Vibrio fluvialis</name>
    <dbReference type="NCBI Taxonomy" id="676"/>
    <lineage>
        <taxon>Bacteria</taxon>
        <taxon>Pseudomonadati</taxon>
        <taxon>Pseudomonadota</taxon>
        <taxon>Gammaproteobacteria</taxon>
        <taxon>Vibrionales</taxon>
        <taxon>Vibrionaceae</taxon>
        <taxon>Vibrio</taxon>
    </lineage>
</organism>
<name>A0A089G177_VIBFL</name>
<dbReference type="SMART" id="SM00471">
    <property type="entry name" value="HDc"/>
    <property type="match status" value="1"/>
</dbReference>
<sequence>MFKNLFFQAKALPELSSQLDAEIPRYPPFLKGLPAASPEDLQSTQDELIAKLRQVLGFNQRDFQRLIQPCIDHLAAYVHLLPASEHHHHSGAGGLLRHSLEVAFWAAQAAEGIIFVASGTPVEKKELEPRWRVAAALGGLFHDIGKPVSDLSITDEDGRYQWNPFLETLSQWTTNNSIERYFIRWRDGRCKRHEQFSILVLNRVMTPELLAWLTQPGPEILQAMLEAIGNTDPEHVLSKLVIEADQTSVQRDLKAQRISVDDNALGVPVERYLLDAMRRLLASSQWLVNQRDARVWLRKSNQSTHLYLVWKSAAKDIIELLAKDKIPGIPRDPDTLADILIERGLATKSASNERYESLAPEVLIKDDKPIWLPMLHISEADLLFSSNVPSSVRLFSKSEWEATQQTQAEPQSRSSEHSDLPEASSSIEHRKSTESPSTNSSEQDDELRLASDVNNPQATENAPGDGCEKPNNSYDGAISNNVNQHDAEVLNLPESLAWLPEASSALVVVGEQILIRYPDAVRPWCAPRKLLAELSRLDWLELDPANPTRKARTITTKDGVQEQGLLLKISISKGLTALIDLSKQDAEPATAIQNEEASPRPSRTKTTNAQAKEPATRAERKQKPIGPNANSSTDPKHAQRQQMVNFVKDLPILLTDGDYPDVDHSADGIRVTIQTLRQVANEHGIPAGQLLRGISASDQCQFDEGETVLFTAHAER</sequence>
<dbReference type="Gene3D" id="1.10.3210.40">
    <property type="match status" value="1"/>
</dbReference>